<evidence type="ECO:0000313" key="2">
    <source>
        <dbReference type="EMBL" id="MFC4104545.1"/>
    </source>
</evidence>
<keyword evidence="3" id="KW-1185">Reference proteome</keyword>
<keyword evidence="1" id="KW-0812">Transmembrane</keyword>
<accession>A0ABV8KET4</accession>
<protein>
    <submittedName>
        <fullName evidence="2">Uncharacterized protein</fullName>
    </submittedName>
</protein>
<dbReference type="RefSeq" id="WP_377541475.1">
    <property type="nucleotide sequence ID" value="NZ_JBHSBN010000001.1"/>
</dbReference>
<evidence type="ECO:0000313" key="3">
    <source>
        <dbReference type="Proteomes" id="UP001595868"/>
    </source>
</evidence>
<sequence>MSTQAPWAARHGGPPGRSRAGWLVAVAVVWAVLLAGLAYASVRHGAPTVREQRDIAQAARVADRAIGELVAAAGPEALVELAAPRYDTGCRVSVLRYGTALDRVVTFRTRPDDASALLTGIADRLPASYRAGTHPGRGDSGPTLRADAGEFVGVHGGVTAPGVVELTASTGCRPPVAGFAGQAEPLIGLPIDAEPARPLTALHATGVTPGERVSVPCPGGGVARTARATGQVAAASPLAPAAPAGAVVVTDEPDLYAYRSGALSVVLRRSGDQVRVAVGTGCPAG</sequence>
<feature type="transmembrane region" description="Helical" evidence="1">
    <location>
        <begin position="20"/>
        <end position="42"/>
    </location>
</feature>
<dbReference type="Proteomes" id="UP001595868">
    <property type="component" value="Unassembled WGS sequence"/>
</dbReference>
<organism evidence="2 3">
    <name type="scientific">Micromonospora zhanjiangensis</name>
    <dbReference type="NCBI Taxonomy" id="1522057"/>
    <lineage>
        <taxon>Bacteria</taxon>
        <taxon>Bacillati</taxon>
        <taxon>Actinomycetota</taxon>
        <taxon>Actinomycetes</taxon>
        <taxon>Micromonosporales</taxon>
        <taxon>Micromonosporaceae</taxon>
        <taxon>Micromonospora</taxon>
    </lineage>
</organism>
<comment type="caution">
    <text evidence="2">The sequence shown here is derived from an EMBL/GenBank/DDBJ whole genome shotgun (WGS) entry which is preliminary data.</text>
</comment>
<proteinExistence type="predicted"/>
<name>A0ABV8KET4_9ACTN</name>
<keyword evidence="1" id="KW-0472">Membrane</keyword>
<dbReference type="EMBL" id="JBHSBN010000001">
    <property type="protein sequence ID" value="MFC4104545.1"/>
    <property type="molecule type" value="Genomic_DNA"/>
</dbReference>
<reference evidence="3" key="1">
    <citation type="journal article" date="2019" name="Int. J. Syst. Evol. Microbiol.">
        <title>The Global Catalogue of Microorganisms (GCM) 10K type strain sequencing project: providing services to taxonomists for standard genome sequencing and annotation.</title>
        <authorList>
            <consortium name="The Broad Institute Genomics Platform"/>
            <consortium name="The Broad Institute Genome Sequencing Center for Infectious Disease"/>
            <person name="Wu L."/>
            <person name="Ma J."/>
        </authorList>
    </citation>
    <scope>NUCLEOTIDE SEQUENCE [LARGE SCALE GENOMIC DNA]</scope>
    <source>
        <strain evidence="3">2902at01</strain>
    </source>
</reference>
<evidence type="ECO:0000256" key="1">
    <source>
        <dbReference type="SAM" id="Phobius"/>
    </source>
</evidence>
<gene>
    <name evidence="2" type="ORF">ACFOX0_01130</name>
</gene>
<keyword evidence="1" id="KW-1133">Transmembrane helix</keyword>